<accession>A0A7M7IN89</accession>
<dbReference type="GeneID" id="551496"/>
<feature type="chain" id="PRO_5044660036" evidence="1">
    <location>
        <begin position="24"/>
        <end position="264"/>
    </location>
</feature>
<evidence type="ECO:0000256" key="1">
    <source>
        <dbReference type="SAM" id="SignalP"/>
    </source>
</evidence>
<sequence length="264" mass="27134">MVSETARSFRALLLLLFVGALSAAPIIEDAENTTLSTELKPPPYPQKEDEHYYMLFVINLFGVKNVSGETSDEIFENDVLHHVPQLTDPLATLLLVIDIDENDEDTDKVVDLDELADELGNEDFNVEKINYGGETKLLRLKLSKEEGEGIFPSKSKLEKLKKIRNKRTLCVKCGGSGGLGGGLGGGYPSGGGGYPSGGGGYPSGGGGYPSGGGGYPSGSGGYPSGGGGHPSGGGGGCSTCGGSSYASASANANAQAGSGKWGYI</sequence>
<accession>A0A8B7KMG0</accession>
<dbReference type="EnsemblMetazoa" id="XM_016914444">
    <property type="protein sequence ID" value="XP_016769933"/>
    <property type="gene ID" value="LOC551496"/>
</dbReference>
<dbReference type="Proteomes" id="UP000005203">
    <property type="component" value="Linkage group LG10"/>
</dbReference>
<organism evidence="2">
    <name type="scientific">Apis mellifera</name>
    <name type="common">Honeybee</name>
    <dbReference type="NCBI Taxonomy" id="7460"/>
    <lineage>
        <taxon>Eukaryota</taxon>
        <taxon>Metazoa</taxon>
        <taxon>Ecdysozoa</taxon>
        <taxon>Arthropoda</taxon>
        <taxon>Hexapoda</taxon>
        <taxon>Insecta</taxon>
        <taxon>Pterygota</taxon>
        <taxon>Neoptera</taxon>
        <taxon>Endopterygota</taxon>
        <taxon>Hymenoptera</taxon>
        <taxon>Apocrita</taxon>
        <taxon>Aculeata</taxon>
        <taxon>Apoidea</taxon>
        <taxon>Anthophila</taxon>
        <taxon>Apidae</taxon>
        <taxon>Apis</taxon>
    </lineage>
</organism>
<dbReference type="PROSITE" id="PS00018">
    <property type="entry name" value="EF_HAND_1"/>
    <property type="match status" value="1"/>
</dbReference>
<protein>
    <submittedName>
        <fullName evidence="4">H/ACA ribonucleoprotein complex subunit GAR1 isoform X2</fullName>
    </submittedName>
</protein>
<dbReference type="OrthoDB" id="7699652at2759"/>
<dbReference type="InterPro" id="IPR018247">
    <property type="entry name" value="EF_Hand_1_Ca_BS"/>
</dbReference>
<feature type="signal peptide" evidence="1">
    <location>
        <begin position="1"/>
        <end position="23"/>
    </location>
</feature>
<dbReference type="RefSeq" id="XP_016769933.1">
    <property type="nucleotide sequence ID" value="XM_016914444.2"/>
</dbReference>
<dbReference type="GO" id="GO:1990904">
    <property type="term" value="C:ribonucleoprotein complex"/>
    <property type="evidence" value="ECO:0007669"/>
    <property type="project" value="UniProtKB-KW"/>
</dbReference>
<reference evidence="2" key="1">
    <citation type="submission" date="2021-01" db="UniProtKB">
        <authorList>
            <consortium name="EnsemblMetazoa"/>
        </authorList>
    </citation>
    <scope>IDENTIFICATION</scope>
    <source>
        <strain evidence="2">DH4</strain>
    </source>
</reference>
<keyword evidence="1" id="KW-0732">Signal</keyword>
<evidence type="ECO:0000313" key="3">
    <source>
        <dbReference type="Proteomes" id="UP000005203"/>
    </source>
</evidence>
<gene>
    <name evidence="4" type="primary">LOC551496</name>
</gene>
<evidence type="ECO:0000313" key="2">
    <source>
        <dbReference type="EnsemblMetazoa" id="XP_016769933"/>
    </source>
</evidence>
<name>A0A7M7IN89_APIME</name>
<reference evidence="4" key="2">
    <citation type="submission" date="2025-04" db="UniProtKB">
        <authorList>
            <consortium name="RefSeq"/>
        </authorList>
    </citation>
    <scope>IDENTIFICATION</scope>
    <source>
        <strain evidence="4">DH4</strain>
        <tissue evidence="4">Whole body</tissue>
    </source>
</reference>
<proteinExistence type="predicted"/>
<evidence type="ECO:0000313" key="4">
    <source>
        <dbReference type="RefSeq" id="XP_016769933.1"/>
    </source>
</evidence>
<keyword evidence="3" id="KW-1185">Reference proteome</keyword>
<keyword evidence="4" id="KW-0687">Ribonucleoprotein</keyword>
<dbReference type="AlphaFoldDB" id="A0A7M7IN89"/>